<evidence type="ECO:0000313" key="1">
    <source>
        <dbReference type="EMBL" id="TPH14239.1"/>
    </source>
</evidence>
<dbReference type="Proteomes" id="UP000315303">
    <property type="component" value="Unassembled WGS sequence"/>
</dbReference>
<organism evidence="1 2">
    <name type="scientific">Litorilituus lipolyticus</name>
    <dbReference type="NCBI Taxonomy" id="2491017"/>
    <lineage>
        <taxon>Bacteria</taxon>
        <taxon>Pseudomonadati</taxon>
        <taxon>Pseudomonadota</taxon>
        <taxon>Gammaproteobacteria</taxon>
        <taxon>Alteromonadales</taxon>
        <taxon>Colwelliaceae</taxon>
        <taxon>Litorilituus</taxon>
    </lineage>
</organism>
<name>A0A502KUY9_9GAMM</name>
<dbReference type="Pfam" id="PF04400">
    <property type="entry name" value="NqrM"/>
    <property type="match status" value="1"/>
</dbReference>
<keyword evidence="2" id="KW-1185">Reference proteome</keyword>
<dbReference type="OrthoDB" id="5296227at2"/>
<dbReference type="InterPro" id="IPR007495">
    <property type="entry name" value="NqrM"/>
</dbReference>
<dbReference type="RefSeq" id="WP_140603810.1">
    <property type="nucleotide sequence ID" value="NZ_SAWY01000025.1"/>
</dbReference>
<protein>
    <submittedName>
        <fullName evidence="1">(Na+)-NQR maturation NqrM</fullName>
    </submittedName>
</protein>
<accession>A0A502KUY9</accession>
<comment type="caution">
    <text evidence="1">The sequence shown here is derived from an EMBL/GenBank/DDBJ whole genome shotgun (WGS) entry which is preliminary data.</text>
</comment>
<dbReference type="EMBL" id="SAWY01000025">
    <property type="protein sequence ID" value="TPH14239.1"/>
    <property type="molecule type" value="Genomic_DNA"/>
</dbReference>
<proteinExistence type="predicted"/>
<sequence length="84" mass="9347">MTYFLITFGFFLVIGAAMAVGYIFQKKELSGSCGGLASVGIDKECNCDNPCENRRERERLAALEEQEANKALHDNQETIDVKNI</sequence>
<gene>
    <name evidence="1" type="primary">nqrM</name>
    <name evidence="1" type="ORF">EPA86_11670</name>
</gene>
<dbReference type="PANTHER" id="PTHR40691">
    <property type="entry name" value="(NA+)-NQR MATURATION NQRM"/>
    <property type="match status" value="1"/>
</dbReference>
<evidence type="ECO:0000313" key="2">
    <source>
        <dbReference type="Proteomes" id="UP000315303"/>
    </source>
</evidence>
<dbReference type="AlphaFoldDB" id="A0A502KUY9"/>
<dbReference type="PANTHER" id="PTHR40691:SF1">
    <property type="entry name" value="EXPORTED PROTEIN"/>
    <property type="match status" value="1"/>
</dbReference>
<reference evidence="1 2" key="1">
    <citation type="submission" date="2019-01" db="EMBL/GenBank/DDBJ databases">
        <title>Litorilituus lipolytica sp. nov., isolated from intertidal sand of the Yellow Sea in China.</title>
        <authorList>
            <person name="Liu A."/>
        </authorList>
    </citation>
    <scope>NUCLEOTIDE SEQUENCE [LARGE SCALE GENOMIC DNA]</scope>
    <source>
        <strain evidence="1 2">RZ04</strain>
    </source>
</reference>